<feature type="non-terminal residue" evidence="3">
    <location>
        <position position="1"/>
    </location>
</feature>
<name>A0A812XTR0_SYMPI</name>
<feature type="compositionally biased region" description="Basic and acidic residues" evidence="1">
    <location>
        <begin position="996"/>
        <end position="1007"/>
    </location>
</feature>
<dbReference type="EMBL" id="CAJNIZ010046661">
    <property type="protein sequence ID" value="CAE7753395.1"/>
    <property type="molecule type" value="Genomic_DNA"/>
</dbReference>
<dbReference type="Pfam" id="PF07727">
    <property type="entry name" value="RVT_2"/>
    <property type="match status" value="1"/>
</dbReference>
<feature type="region of interest" description="Disordered" evidence="1">
    <location>
        <begin position="995"/>
        <end position="1014"/>
    </location>
</feature>
<dbReference type="OrthoDB" id="411410at2759"/>
<evidence type="ECO:0000313" key="4">
    <source>
        <dbReference type="Proteomes" id="UP000649617"/>
    </source>
</evidence>
<feature type="domain" description="Reverse transcriptase Ty1/copia-type" evidence="2">
    <location>
        <begin position="765"/>
        <end position="941"/>
    </location>
</feature>
<feature type="compositionally biased region" description="Pro residues" evidence="1">
    <location>
        <begin position="624"/>
        <end position="635"/>
    </location>
</feature>
<gene>
    <name evidence="3" type="primary">TY4B-H</name>
    <name evidence="3" type="ORF">SPIL2461_LOCUS21849</name>
</gene>
<protein>
    <submittedName>
        <fullName evidence="3">TY4B-H protein</fullName>
    </submittedName>
</protein>
<feature type="region of interest" description="Disordered" evidence="1">
    <location>
        <begin position="510"/>
        <end position="531"/>
    </location>
</feature>
<accession>A0A812XTR0</accession>
<dbReference type="InterPro" id="IPR013103">
    <property type="entry name" value="RVT_2"/>
</dbReference>
<feature type="region of interest" description="Disordered" evidence="1">
    <location>
        <begin position="606"/>
        <end position="643"/>
    </location>
</feature>
<organism evidence="3 4">
    <name type="scientific">Symbiodinium pilosum</name>
    <name type="common">Dinoflagellate</name>
    <dbReference type="NCBI Taxonomy" id="2952"/>
    <lineage>
        <taxon>Eukaryota</taxon>
        <taxon>Sar</taxon>
        <taxon>Alveolata</taxon>
        <taxon>Dinophyceae</taxon>
        <taxon>Suessiales</taxon>
        <taxon>Symbiodiniaceae</taxon>
        <taxon>Symbiodinium</taxon>
    </lineage>
</organism>
<evidence type="ECO:0000256" key="1">
    <source>
        <dbReference type="SAM" id="MobiDB-lite"/>
    </source>
</evidence>
<proteinExistence type="predicted"/>
<sequence>MEVFARKGDWKHLEHWKVEGPRRTSKGSLDMRTSRKLLETRDVIILTPPTGPWTTWSARPPAADLRAKAAYYPTWWLIYKLWELQNEKGGLILLQHPAKMRPPGPDDVRDLQRIYEGAVAQENSPDWLDREWVYRGHVDMCQMDLKDPDTGMPIKLASGIEVNNPYWCACLEAGAKCKHVDPNMELKGAVDSTRGAGEQVERSPEGLLRQRLGEVTGQRFDYIYFEGASGSLSRQLRSTLAKLHVMLGHVTNTKLKRMLYLSGAKDHILNAVTDLRCQVCQTVLPQTPAPKVSFDKPQRFNERILSDVFFVWDSAGEKYAVAHVIDAFSLYMIARERIGSPWWRPWHDRHDIVPPTAKWRMGLAERHGAVLKLLVMKTIVEVTAKGYREVSECVLSAVAARNRQVRVGGFSPTQIVLGKDVAISSSLLEQLEKGHFKYVLNQDLSFDEARRRKALNSCTFGTLTWSKRASKEVARPDLLDWTGCGGGTGAARKWESSKVCAEALEEVEKELTGGRPDVEEMLDDEQVPEDEPLLEFPDDEIEEDQQQSGDGGASALDDLPAQLRREKRDAETSVKPTPPKKLRFEEAKEQTAAQMKHMKEVMKKYEPGAPGRNEQQGGATSSTAPPPSAPTPPPQQASHRGHGVFHSSREVHGLLHVQRVYHLRNATRSQRKMLLAAKRNGWSTYVAEVLDVTNEVEGVVKDESHETPNPAEDLVTGKPRLEFRWKDLDEEWRSAFENPIKKAVDVYIDNQALRPVPQGQLVPPMKVLPSRFVLTNKGKDTLEEAELKARWVLAGHLDKEAGQYATEAPTANLISHNVICFLSAHLKWKMRYADISAAFLQGEFLEETREVYVKFPRGYPDSVTAHLRQRLAGLTKGTIREDLVQLVKGGFGLAESPRLWYLRLQRGLESLGLLAPGTFTFHVRGHFRGVLAVHVDDIRMAFHPLFEHLLDKLKDLFKFGEWQDAMSKKVKFCGRWESQDPKTFKVTVTMDGYAPKLRDPPQRESQDRTPLTDAERKWVSSVGGQLNWMACQGRADLAFGISKVQQMSGARDPETMKALGQLVRKAKEPYEYVFQEIDGEIDNMVFLGVSDASHGAMPKGRSQGGLMVLVADEKILDGEAVVNCLMFHSSVIKRVVRSSLAAEVSQAAETMEQTDYVRAMFAEMVDPEFSLSEWRWSAGKWREILVLDSKTGYDVLNGISNGEDKRLAIDVAILKEALYEPGSNKWLRWVPGLTIPADGLTKEYGNAMRDLVLRGGPWSLKDSPAAQKLREEAGVKFDMCSFRRTSVGADM</sequence>
<comment type="caution">
    <text evidence="3">The sequence shown here is derived from an EMBL/GenBank/DDBJ whole genome shotgun (WGS) entry which is preliminary data.</text>
</comment>
<evidence type="ECO:0000259" key="2">
    <source>
        <dbReference type="Pfam" id="PF07727"/>
    </source>
</evidence>
<keyword evidence="4" id="KW-1185">Reference proteome</keyword>
<dbReference type="Proteomes" id="UP000649617">
    <property type="component" value="Unassembled WGS sequence"/>
</dbReference>
<reference evidence="3" key="1">
    <citation type="submission" date="2021-02" db="EMBL/GenBank/DDBJ databases">
        <authorList>
            <person name="Dougan E. K."/>
            <person name="Rhodes N."/>
            <person name="Thang M."/>
            <person name="Chan C."/>
        </authorList>
    </citation>
    <scope>NUCLEOTIDE SEQUENCE</scope>
</reference>
<evidence type="ECO:0000313" key="3">
    <source>
        <dbReference type="EMBL" id="CAE7753395.1"/>
    </source>
</evidence>
<feature type="compositionally biased region" description="Acidic residues" evidence="1">
    <location>
        <begin position="519"/>
        <end position="531"/>
    </location>
</feature>
<feature type="region of interest" description="Disordered" evidence="1">
    <location>
        <begin position="564"/>
        <end position="594"/>
    </location>
</feature>